<dbReference type="EMBL" id="OV696690">
    <property type="protein sequence ID" value="CAH1266621.1"/>
    <property type="molecule type" value="Genomic_DNA"/>
</dbReference>
<feature type="domain" description="Reverse transcriptase" evidence="1">
    <location>
        <begin position="143"/>
        <end position="291"/>
    </location>
</feature>
<accession>A0A8K0A2A1</accession>
<dbReference type="Proteomes" id="UP000838412">
    <property type="component" value="Chromosome 5"/>
</dbReference>
<dbReference type="OrthoDB" id="407509at2759"/>
<dbReference type="SUPFAM" id="SSF56672">
    <property type="entry name" value="DNA/RNA polymerases"/>
    <property type="match status" value="1"/>
</dbReference>
<dbReference type="InterPro" id="IPR000477">
    <property type="entry name" value="RT_dom"/>
</dbReference>
<dbReference type="PROSITE" id="PS50878">
    <property type="entry name" value="RT_POL"/>
    <property type="match status" value="1"/>
</dbReference>
<evidence type="ECO:0000313" key="3">
    <source>
        <dbReference type="Proteomes" id="UP000838412"/>
    </source>
</evidence>
<dbReference type="Pfam" id="PF00078">
    <property type="entry name" value="RVT_1"/>
    <property type="match status" value="1"/>
</dbReference>
<protein>
    <submittedName>
        <fullName evidence="2">Hypp3442 protein</fullName>
    </submittedName>
</protein>
<dbReference type="CDD" id="cd01650">
    <property type="entry name" value="RT_nLTR_like"/>
    <property type="match status" value="1"/>
</dbReference>
<organism evidence="2 3">
    <name type="scientific">Branchiostoma lanceolatum</name>
    <name type="common">Common lancelet</name>
    <name type="synonym">Amphioxus lanceolatum</name>
    <dbReference type="NCBI Taxonomy" id="7740"/>
    <lineage>
        <taxon>Eukaryota</taxon>
        <taxon>Metazoa</taxon>
        <taxon>Chordata</taxon>
        <taxon>Cephalochordata</taxon>
        <taxon>Leptocardii</taxon>
        <taxon>Amphioxiformes</taxon>
        <taxon>Branchiostomatidae</taxon>
        <taxon>Branchiostoma</taxon>
    </lineage>
</organism>
<reference evidence="2" key="1">
    <citation type="submission" date="2022-01" db="EMBL/GenBank/DDBJ databases">
        <authorList>
            <person name="Braso-Vives M."/>
        </authorList>
    </citation>
    <scope>NUCLEOTIDE SEQUENCE</scope>
</reference>
<evidence type="ECO:0000313" key="2">
    <source>
        <dbReference type="EMBL" id="CAH1266621.1"/>
    </source>
</evidence>
<dbReference type="AlphaFoldDB" id="A0A8K0A2A1"/>
<proteinExistence type="predicted"/>
<name>A0A8K0A2A1_BRALA</name>
<gene>
    <name evidence="2" type="primary">Hypp3442</name>
    <name evidence="2" type="ORF">BLAG_LOCUS20172</name>
</gene>
<dbReference type="PANTHER" id="PTHR19446">
    <property type="entry name" value="REVERSE TRANSCRIPTASES"/>
    <property type="match status" value="1"/>
</dbReference>
<sequence length="291" mass="33834">MREAKEKWIEDQCEEIQHGMASGNSRKAYETLKTLTKTQQPRAAEIEDSSGNLLTENTAVPDRWTEYCTELYNYELQPDTAKLNNPHWAERVPDDLPILRDEVADAVRSIKPGKSPGIDNIPAELLRHGGEVVIDRYHELCRKIWEEKKWPKEWTQSLVIPLPKKGNLRQCQNYRTISLISHPSKILLRVILKRLKTKAEEILAEEQAGFRPGRSTTEQIFNSRLIIEEHLQHQRDLFHNFIDFKKAFDRVWHDGLWWVLRGFGVEEGLIQTIEALYEKASSAVFLNNRVG</sequence>
<dbReference type="InterPro" id="IPR043502">
    <property type="entry name" value="DNA/RNA_pol_sf"/>
</dbReference>
<keyword evidence="3" id="KW-1185">Reference proteome</keyword>
<evidence type="ECO:0000259" key="1">
    <source>
        <dbReference type="PROSITE" id="PS50878"/>
    </source>
</evidence>